<keyword evidence="4" id="KW-1185">Reference proteome</keyword>
<name>A0A1X7N933_9MICO</name>
<evidence type="ECO:0000313" key="4">
    <source>
        <dbReference type="Proteomes" id="UP000193711"/>
    </source>
</evidence>
<sequence>MILASSSGAPLVPDAEEARRLFLEELADPRYRAAEPNWFDRVVQAVRDWFASLSLPTDGATVPVAAIIGVVVLLALVVVALVLAGRPRLRRRSTVTGAVLAEDDGRSADEIRALAEAAAARGAWDEALVERFRALVRSLGERTVVSLSPGTTAHGFARRASAAFPGSADGLRRTADDFDRVRYLGLACTAADYERIRDLDRVLADATPELGALADPFSTPGARR</sequence>
<dbReference type="AlphaFoldDB" id="A0A1X7N933"/>
<organism evidence="3 4">
    <name type="scientific">Rathayibacter oskolensis</name>
    <dbReference type="NCBI Taxonomy" id="1891671"/>
    <lineage>
        <taxon>Bacteria</taxon>
        <taxon>Bacillati</taxon>
        <taxon>Actinomycetota</taxon>
        <taxon>Actinomycetes</taxon>
        <taxon>Micrococcales</taxon>
        <taxon>Microbacteriaceae</taxon>
        <taxon>Rathayibacter</taxon>
    </lineage>
</organism>
<keyword evidence="1" id="KW-0472">Membrane</keyword>
<dbReference type="Proteomes" id="UP000193711">
    <property type="component" value="Unassembled WGS sequence"/>
</dbReference>
<keyword evidence="1" id="KW-0812">Transmembrane</keyword>
<accession>A0A1X7N933</accession>
<feature type="transmembrane region" description="Helical" evidence="1">
    <location>
        <begin position="62"/>
        <end position="84"/>
    </location>
</feature>
<gene>
    <name evidence="3" type="ORF">SAMN06295885_0874</name>
</gene>
<dbReference type="InterPro" id="IPR025403">
    <property type="entry name" value="TgpA-like_C"/>
</dbReference>
<feature type="domain" description="Protein-glutamine gamma-glutamyltransferase-like C-terminal" evidence="2">
    <location>
        <begin position="131"/>
        <end position="201"/>
    </location>
</feature>
<dbReference type="RefSeq" id="WP_165759530.1">
    <property type="nucleotide sequence ID" value="NZ_FXBM01000001.1"/>
</dbReference>
<keyword evidence="1" id="KW-1133">Transmembrane helix</keyword>
<reference evidence="4" key="1">
    <citation type="submission" date="2017-04" db="EMBL/GenBank/DDBJ databases">
        <authorList>
            <person name="Varghese N."/>
            <person name="Submissions S."/>
        </authorList>
    </citation>
    <scope>NUCLEOTIDE SEQUENCE [LARGE SCALE GENOMIC DNA]</scope>
    <source>
        <strain evidence="4">VKM Ac-2121</strain>
    </source>
</reference>
<protein>
    <recommendedName>
        <fullName evidence="2">Protein-glutamine gamma-glutamyltransferase-like C-terminal domain-containing protein</fullName>
    </recommendedName>
</protein>
<dbReference type="EMBL" id="FXBM01000001">
    <property type="protein sequence ID" value="SMH33479.1"/>
    <property type="molecule type" value="Genomic_DNA"/>
</dbReference>
<dbReference type="Pfam" id="PF13559">
    <property type="entry name" value="DUF4129"/>
    <property type="match status" value="1"/>
</dbReference>
<evidence type="ECO:0000259" key="2">
    <source>
        <dbReference type="Pfam" id="PF13559"/>
    </source>
</evidence>
<proteinExistence type="predicted"/>
<dbReference type="STRING" id="1891671.SAMN06295885_0874"/>
<evidence type="ECO:0000313" key="3">
    <source>
        <dbReference type="EMBL" id="SMH33479.1"/>
    </source>
</evidence>
<evidence type="ECO:0000256" key="1">
    <source>
        <dbReference type="SAM" id="Phobius"/>
    </source>
</evidence>